<evidence type="ECO:0000313" key="4">
    <source>
        <dbReference type="Proteomes" id="UP000238479"/>
    </source>
</evidence>
<dbReference type="OMA" id="ELANDEW"/>
<comment type="caution">
    <text evidence="3">The sequence shown here is derived from an EMBL/GenBank/DDBJ whole genome shotgun (WGS) entry which is preliminary data.</text>
</comment>
<feature type="region of interest" description="Disordered" evidence="1">
    <location>
        <begin position="211"/>
        <end position="234"/>
    </location>
</feature>
<feature type="domain" description="NOG C-terminal" evidence="2">
    <location>
        <begin position="87"/>
        <end position="114"/>
    </location>
</feature>
<keyword evidence="4" id="KW-1185">Reference proteome</keyword>
<dbReference type="Pfam" id="PF08155">
    <property type="entry name" value="NOGCT"/>
    <property type="match status" value="1"/>
</dbReference>
<feature type="compositionally biased region" description="Basic residues" evidence="1">
    <location>
        <begin position="248"/>
        <end position="261"/>
    </location>
</feature>
<evidence type="ECO:0000313" key="3">
    <source>
        <dbReference type="EMBL" id="PRQ32936.1"/>
    </source>
</evidence>
<name>A0A2P6QFH0_ROSCH</name>
<evidence type="ECO:0000259" key="2">
    <source>
        <dbReference type="Pfam" id="PF08155"/>
    </source>
</evidence>
<accession>A0A2P6QFH0</accession>
<feature type="region of interest" description="Disordered" evidence="1">
    <location>
        <begin position="248"/>
        <end position="318"/>
    </location>
</feature>
<feature type="compositionally biased region" description="Basic residues" evidence="1">
    <location>
        <begin position="279"/>
        <end position="288"/>
    </location>
</feature>
<dbReference type="Proteomes" id="UP000238479">
    <property type="component" value="Chromosome 5"/>
</dbReference>
<feature type="compositionally biased region" description="Basic residues" evidence="1">
    <location>
        <begin position="211"/>
        <end position="222"/>
    </location>
</feature>
<dbReference type="InterPro" id="IPR012973">
    <property type="entry name" value="NOG_C"/>
</dbReference>
<dbReference type="EMBL" id="PDCK01000043">
    <property type="protein sequence ID" value="PRQ32936.1"/>
    <property type="molecule type" value="Genomic_DNA"/>
</dbReference>
<dbReference type="AlphaFoldDB" id="A0A2P6QFH0"/>
<dbReference type="PANTHER" id="PTHR45759">
    <property type="entry name" value="NUCLEOLAR GTP-BINDING PROTEIN 1"/>
    <property type="match status" value="1"/>
</dbReference>
<feature type="compositionally biased region" description="Basic residues" evidence="1">
    <location>
        <begin position="301"/>
        <end position="318"/>
    </location>
</feature>
<organism evidence="3 4">
    <name type="scientific">Rosa chinensis</name>
    <name type="common">China rose</name>
    <dbReference type="NCBI Taxonomy" id="74649"/>
    <lineage>
        <taxon>Eukaryota</taxon>
        <taxon>Viridiplantae</taxon>
        <taxon>Streptophyta</taxon>
        <taxon>Embryophyta</taxon>
        <taxon>Tracheophyta</taxon>
        <taxon>Spermatophyta</taxon>
        <taxon>Magnoliopsida</taxon>
        <taxon>eudicotyledons</taxon>
        <taxon>Gunneridae</taxon>
        <taxon>Pentapetalae</taxon>
        <taxon>rosids</taxon>
        <taxon>fabids</taxon>
        <taxon>Rosales</taxon>
        <taxon>Rosaceae</taxon>
        <taxon>Rosoideae</taxon>
        <taxon>Rosoideae incertae sedis</taxon>
        <taxon>Rosa</taxon>
    </lineage>
</organism>
<sequence length="318" mass="36244">MKTLIGQGGEATNDDGVLLTMSTLTEEGVISVKNAACERLLNQRVELKMKSKKINDCLNRFHVAMSKPRDQKERPPCIPQAVLEAELANDEWKEDIIPEILDGHNVFDFVDPDILDRLEELKREEGIMQADVDDDVEMDGMELTPEEQKTLAQIRKNKSLLIQQHINKKSTAVTRPTVPRKFDKDREFTTKRMGRQLSVLGIDPSMAINRARSRSLSRRGQKRERSVDKGDSEVVGVMDMDVDTLNKKLRLMSRPRSRSRSRPPTVVDQKSKALDKARKSVKNRNKNARRGEADRVAPNLKPKHLFSGKRSNGKTQRR</sequence>
<gene>
    <name evidence="3" type="ORF">RchiOBHm_Chr5g0051921</name>
</gene>
<feature type="compositionally biased region" description="Basic and acidic residues" evidence="1">
    <location>
        <begin position="269"/>
        <end position="278"/>
    </location>
</feature>
<reference evidence="3 4" key="1">
    <citation type="journal article" date="2018" name="Nat. Genet.">
        <title>The Rosa genome provides new insights in the design of modern roses.</title>
        <authorList>
            <person name="Bendahmane M."/>
        </authorList>
    </citation>
    <scope>NUCLEOTIDE SEQUENCE [LARGE SCALE GENOMIC DNA]</scope>
    <source>
        <strain evidence="4">cv. Old Blush</strain>
    </source>
</reference>
<protein>
    <submittedName>
        <fullName evidence="3">Putative nucleolar GTP-binding protein</fullName>
    </submittedName>
</protein>
<dbReference type="STRING" id="74649.A0A2P6QFH0"/>
<proteinExistence type="predicted"/>
<dbReference type="Gramene" id="PRQ32936">
    <property type="protein sequence ID" value="PRQ32936"/>
    <property type="gene ID" value="RchiOBHm_Chr5g0051921"/>
</dbReference>
<feature type="compositionally biased region" description="Basic and acidic residues" evidence="1">
    <location>
        <begin position="223"/>
        <end position="232"/>
    </location>
</feature>
<evidence type="ECO:0000256" key="1">
    <source>
        <dbReference type="SAM" id="MobiDB-lite"/>
    </source>
</evidence>